<feature type="binding site" evidence="23">
    <location>
        <begin position="1781"/>
        <end position="1783"/>
    </location>
    <ligand>
        <name>acetyl-CoA</name>
        <dbReference type="ChEBI" id="CHEBI:57288"/>
    </ligand>
</feature>
<feature type="binding site" evidence="24">
    <location>
        <position position="1783"/>
    </location>
    <ligand>
        <name>Mg(2+)</name>
        <dbReference type="ChEBI" id="CHEBI:18420"/>
    </ligand>
</feature>
<keyword evidence="13" id="KW-0521">NADP</keyword>
<dbReference type="Pfam" id="PF00109">
    <property type="entry name" value="ketoacyl-synt"/>
    <property type="match status" value="1"/>
</dbReference>
<dbReference type="KEGG" id="ndi:NDAI_0F01390"/>
<evidence type="ECO:0000256" key="8">
    <source>
        <dbReference type="ARBA" id="ARBA00022553"/>
    </source>
</evidence>
<name>G0WCE7_NAUDC</name>
<dbReference type="OrthoDB" id="4251012at2759"/>
<dbReference type="GO" id="GO:0101026">
    <property type="term" value="P:mitotic nuclear membrane biogenesis"/>
    <property type="evidence" value="ECO:0007669"/>
    <property type="project" value="EnsemblFungi"/>
</dbReference>
<dbReference type="InterPro" id="IPR050830">
    <property type="entry name" value="Fungal_FAS"/>
</dbReference>
<evidence type="ECO:0000256" key="5">
    <source>
        <dbReference type="ARBA" id="ARBA00014008"/>
    </source>
</evidence>
<dbReference type="InterPro" id="IPR047224">
    <property type="entry name" value="FAS_alpha_su_C"/>
</dbReference>
<evidence type="ECO:0000256" key="12">
    <source>
        <dbReference type="ARBA" id="ARBA00022842"/>
    </source>
</evidence>
<dbReference type="eggNOG" id="ENOG502QQJX">
    <property type="taxonomic scope" value="Eukaryota"/>
</dbReference>
<dbReference type="RefSeq" id="XP_003670701.1">
    <property type="nucleotide sequence ID" value="XM_003670653.1"/>
</dbReference>
<sequence length="1896" mass="208003">MVMKPEVEQELAHVLLTELLAYQFASPVRWIETQDVFLKDLNTERIVEIGPSPTLAGMAQRTLKNKYESYDAALSLQRQVLCYSKDAKEIYYTPDPVAAEEEQKPEEPSSSTPAAAPTPVAVSSAPVAVAAAAPAVTAAELPDEPVKATLILHTLVAHKLKKPLDAIPMSKTIKDLVGGKSTVQNEILGDLGKEFGSTPEKPEETPLDELAETFQDTFSGVLGKQSTSLISRLISSKMPGGFTITVARKYLQTRWGLASGRQDSTLLVALSNEPASRLANEAEAKSFLDTNAQKYAAIAGVDLSAAASGASTGGTATAGAAGGATIDAAQFDELTKDHKVLARQQLQVLARYLKMDLDNGERKFLKEKDTVKSLQDQLDFLTEELGEFFVNGLSTSFSRKKARVFDSSWNWAKQSLLHLYFEIIHGVLKNVDREVVSEAINIMNRSNETLIKFMEYHVSNTDETKGENYKMAKTLGEQLIENCKEVLDMDPVYKDISKPTGPKTVIDKNGNIKYTEEPREKVRKLSQYIQEMALGGPLTKESQITIEEDLTRVYKAINAQASSQHISDSTKLEFEKLYGELMTFLANSKEIDASQTTQLAGGEGEEDTLDTDSTKEVASLQKKSTISKTVSSTIPRETVPFLHLKKKLANGSWKYDRHLSTMFLDGLEKAAINGVTFKDKYVLITGAGKGSIGGEILQGLLQGGAKVIATTLGVTKATMDYFQSQYAKYGGKGSTLVVVPFNQGSKLDCEALINYIYDDEKAGGLGWDLDAIIPFAAIPENGIEIDGIDSKSEFAHRIMLTNIFRIMGCVKKQKSAKGIETRPAQVILPMSPNHGTFGADGLYSESKLSLETLFNRWHSESWANQLTVCGAIIGWTRGTGLMSGNNIIAEGIEKMGVRTFSQKEMAFNLLGLLTPEVVNLCQKSPVMADLNGGLQFLKDLKDFTRKLRSDLTETSEIRKAVSIETALEHKVVNGDNADAAYSKVEVQPRANIQLDFPTLKSYKDIKAQVAPELEGLLDLEKVIVVTGFAEIGPWGSARTRWQMEAYGEFSLEGCVEMAWMMGLIKYHNGNLKGRPYTGWVDAKTNEPVDDKDVKARYEKFILDHAGIRLIEPELFNGYNPEKKHMIQEIIVEENMEPFEASKETAEQFKHEHGDKVDIFEIPETGEYSVRLLKGATLYIPKALRFDRLVAGQIPSGWNAKTYGISDDIISQVDPITLFVLVSVVEAFIASGINDPYEMYQYVHVSEVGNCSGSGMGGVSALRGMFKDRYKDEPVQNDILQESFINTMSAWVNMLLISSSGPIKTPVGACATAVESVDIGAETILSGKAKICIVGGYDDFQEEGSYEFGNMKATSNTLDEFEQGRSPGEMSRPATTTRNGFMEAQGAGIQIIMNADLALKMGVPIYGIVALTATATDKIGRSVPAPGKGILTTAREHHGNLKFPTPLLNIKYRKRQLVAREVQIKQWVENELELLKYEVEEVSPEDEKEFFIERTKEIEKEAAKQLKAAQSQWGNEFYKNDPRIAPLRGALATYGLTVDDLGVASFHGTSTKANDKNESSTLNEMMKHLGRSEGNPVIGVFQKFLTGHPKGAAGAWMMNGALQILNSSVIPGNRNADNIDKVLEQYEYVLFPSKSLKTNGVKAVSITSFGFGQKGAQAIVIHPDYLYAAIDESRYNEYAQKVTNREKAAYKYFHNGMINSKLFVSKEHAPYSDELEECVYLDPLARVTPDKKDGALTFNNKSIQNEGSYATDLNKETAVVVGELTRNAVTSSSKADTNVGVDVELITSINVENDTFIERNFTTKEIKYAKSQPSIQSSFAGIWSAKEAVFKSLGVKSQGAGASLKDIEISRVNGNAPVVVLHGEAKVAADKVGVSNVKVSISHDDFQSVAVAIATKK</sequence>
<evidence type="ECO:0000256" key="26">
    <source>
        <dbReference type="SAM" id="MobiDB-lite"/>
    </source>
</evidence>
<evidence type="ECO:0000256" key="24">
    <source>
        <dbReference type="PIRSR" id="PIRSR000454-3"/>
    </source>
</evidence>
<keyword evidence="12 24" id="KW-0460">Magnesium</keyword>
<dbReference type="GO" id="GO:0005835">
    <property type="term" value="C:fatty acid synthase complex"/>
    <property type="evidence" value="ECO:0007669"/>
    <property type="project" value="EnsemblFungi"/>
</dbReference>
<comment type="catalytic activity">
    <reaction evidence="19">
        <text>acetyl-CoA + n malonyl-CoA + 2n NADPH + 4n H(+) = a long-chain-acyl-CoA + n CoA + n CO2 + 2n NADP(+).</text>
        <dbReference type="EC" id="2.3.1.86"/>
    </reaction>
</comment>
<dbReference type="HOGENOM" id="CLU_000114_0_0_1"/>
<dbReference type="PROSITE" id="PS00606">
    <property type="entry name" value="KS3_1"/>
    <property type="match status" value="1"/>
</dbReference>
<dbReference type="InterPro" id="IPR036291">
    <property type="entry name" value="NAD(P)-bd_dom_sf"/>
</dbReference>
<dbReference type="FunFam" id="3.90.25.70:FF:000001">
    <property type="entry name" value="Fatty acid synthase subunit alpha"/>
    <property type="match status" value="1"/>
</dbReference>
<evidence type="ECO:0000256" key="9">
    <source>
        <dbReference type="ARBA" id="ARBA00022679"/>
    </source>
</evidence>
<dbReference type="Pfam" id="PF02801">
    <property type="entry name" value="Ketoacyl-synt_C"/>
    <property type="match status" value="1"/>
</dbReference>
<dbReference type="OMA" id="FPTLPDW"/>
<dbReference type="Gene3D" id="3.90.25.70">
    <property type="match status" value="1"/>
</dbReference>
<keyword evidence="7" id="KW-0444">Lipid biosynthesis</keyword>
<feature type="binding site" evidence="23">
    <location>
        <position position="1817"/>
    </location>
    <ligand>
        <name>acetyl-CoA</name>
        <dbReference type="ChEBI" id="CHEBI:57288"/>
    </ligand>
</feature>
<dbReference type="Gene3D" id="3.30.70.2490">
    <property type="match status" value="1"/>
</dbReference>
<dbReference type="InterPro" id="IPR037143">
    <property type="entry name" value="4-PPantetheinyl_Trfase_dom_sf"/>
</dbReference>
<dbReference type="InterPro" id="IPR018201">
    <property type="entry name" value="Ketoacyl_synth_AS"/>
</dbReference>
<dbReference type="GO" id="GO:0004321">
    <property type="term" value="F:fatty-acyl-CoA synthase activity"/>
    <property type="evidence" value="ECO:0007669"/>
    <property type="project" value="UniProtKB-EC"/>
</dbReference>
<gene>
    <name evidence="29" type="primary">NDAI0F01390</name>
    <name evidence="29" type="ordered locus">NDAI_0F01390</name>
</gene>
<feature type="binding site" evidence="23">
    <location>
        <position position="1807"/>
    </location>
    <ligand>
        <name>acetyl-CoA</name>
        <dbReference type="ChEBI" id="CHEBI:57288"/>
    </ligand>
</feature>
<comment type="similarity">
    <text evidence="1">Belongs to the thiolase-like superfamily. Fungal fatty acid synthetase subunit alpha family.</text>
</comment>
<dbReference type="EC" id="2.3.1.86" evidence="2"/>
<dbReference type="EC" id="2.3.1.41" evidence="4"/>
<dbReference type="InterPro" id="IPR026025">
    <property type="entry name" value="FAS_alpha_yeast"/>
</dbReference>
<feature type="binding site" evidence="24">
    <location>
        <position position="1882"/>
    </location>
    <ligand>
        <name>Mg(2+)</name>
        <dbReference type="ChEBI" id="CHEBI:18420"/>
    </ligand>
</feature>
<dbReference type="SUPFAM" id="SSF56214">
    <property type="entry name" value="4'-phosphopantetheinyl transferase"/>
    <property type="match status" value="1"/>
</dbReference>
<dbReference type="Pfam" id="PF01648">
    <property type="entry name" value="ACPS"/>
    <property type="match status" value="1"/>
</dbReference>
<dbReference type="GO" id="GO:0004316">
    <property type="term" value="F:3-oxoacyl-[acyl-carrier-protein] reductase (NADPH) activity"/>
    <property type="evidence" value="ECO:0007669"/>
    <property type="project" value="UniProtKB-EC"/>
</dbReference>
<dbReference type="GO" id="GO:0008897">
    <property type="term" value="F:holo-[acyl-carrier-protein] synthase activity"/>
    <property type="evidence" value="ECO:0007669"/>
    <property type="project" value="EnsemblFungi"/>
</dbReference>
<dbReference type="Gene3D" id="3.90.470.20">
    <property type="entry name" value="4'-phosphopantetheinyl transferase domain"/>
    <property type="match status" value="1"/>
</dbReference>
<reference evidence="29 30" key="1">
    <citation type="journal article" date="2011" name="Proc. Natl. Acad. Sci. U.S.A.">
        <title>Evolutionary erosion of yeast sex chromosomes by mating-type switching accidents.</title>
        <authorList>
            <person name="Gordon J.L."/>
            <person name="Armisen D."/>
            <person name="Proux-Wera E."/>
            <person name="Oheigeartaigh S.S."/>
            <person name="Byrne K.P."/>
            <person name="Wolfe K.H."/>
        </authorList>
    </citation>
    <scope>NUCLEOTIDE SEQUENCE [LARGE SCALE GENOMIC DNA]</scope>
    <source>
        <strain evidence="30">ATCC 10597 / BCRC 20456 / CBS 421 / NBRC 0211 / NRRL Y-12639</strain>
    </source>
</reference>
<proteinExistence type="inferred from homology"/>
<evidence type="ECO:0000256" key="19">
    <source>
        <dbReference type="ARBA" id="ARBA00048237"/>
    </source>
</evidence>
<dbReference type="Pfam" id="PF18325">
    <property type="entry name" value="Fas_alpha_ACP"/>
    <property type="match status" value="1"/>
</dbReference>
<accession>G0WCE7</accession>
<feature type="modified residue" description="O-(pantetheine 4'-phosphoryl)serine" evidence="25">
    <location>
        <position position="181"/>
    </location>
</feature>
<evidence type="ECO:0000256" key="22">
    <source>
        <dbReference type="PIRSR" id="PIRSR000454-1"/>
    </source>
</evidence>
<dbReference type="PANTHER" id="PTHR10982">
    <property type="entry name" value="MALONYL COA-ACYL CARRIER PROTEIN TRANSACYLASE"/>
    <property type="match status" value="1"/>
</dbReference>
<evidence type="ECO:0000256" key="14">
    <source>
        <dbReference type="ARBA" id="ARBA00023002"/>
    </source>
</evidence>
<dbReference type="PROSITE" id="PS50075">
    <property type="entry name" value="CARRIER"/>
    <property type="match status" value="1"/>
</dbReference>
<evidence type="ECO:0000256" key="2">
    <source>
        <dbReference type="ARBA" id="ARBA00012878"/>
    </source>
</evidence>
<evidence type="ECO:0000256" key="23">
    <source>
        <dbReference type="PIRSR" id="PIRSR000454-2"/>
    </source>
</evidence>
<dbReference type="EC" id="1.1.1.100" evidence="3"/>
<dbReference type="PIRSF" id="PIRSF000454">
    <property type="entry name" value="FAS_yeast_alpha"/>
    <property type="match status" value="1"/>
</dbReference>
<evidence type="ECO:0000256" key="7">
    <source>
        <dbReference type="ARBA" id="ARBA00022516"/>
    </source>
</evidence>
<dbReference type="CDD" id="cd08950">
    <property type="entry name" value="KR_fFAS_SDR_c_like"/>
    <property type="match status" value="1"/>
</dbReference>
<evidence type="ECO:0000256" key="18">
    <source>
        <dbReference type="ARBA" id="ARBA00023268"/>
    </source>
</evidence>
<dbReference type="InterPro" id="IPR020841">
    <property type="entry name" value="PKS_Beta-ketoAc_synthase_dom"/>
</dbReference>
<keyword evidence="18" id="KW-0511">Multifunctional enzyme</keyword>
<evidence type="ECO:0000256" key="16">
    <source>
        <dbReference type="ARBA" id="ARBA00023098"/>
    </source>
</evidence>
<dbReference type="GO" id="GO:0004315">
    <property type="term" value="F:3-oxoacyl-[acyl-carrier-protein] synthase activity"/>
    <property type="evidence" value="ECO:0007669"/>
    <property type="project" value="UniProtKB-EC"/>
</dbReference>
<evidence type="ECO:0000256" key="13">
    <source>
        <dbReference type="ARBA" id="ARBA00022857"/>
    </source>
</evidence>
<keyword evidence="17" id="KW-0275">Fatty acid biosynthesis</keyword>
<dbReference type="EMBL" id="HE580272">
    <property type="protein sequence ID" value="CCD25458.1"/>
    <property type="molecule type" value="Genomic_DNA"/>
</dbReference>
<keyword evidence="15" id="KW-0520">NAD</keyword>
<feature type="region of interest" description="Disordered" evidence="26">
    <location>
        <begin position="98"/>
        <end position="118"/>
    </location>
</feature>
<feature type="binding site" evidence="24">
    <location>
        <position position="1781"/>
    </location>
    <ligand>
        <name>Mg(2+)</name>
        <dbReference type="ChEBI" id="CHEBI:18420"/>
    </ligand>
</feature>
<organism evidence="29 30">
    <name type="scientific">Naumovozyma dairenensis (strain ATCC 10597 / BCRC 20456 / CBS 421 / NBRC 0211 / NRRL Y-12639)</name>
    <name type="common">Saccharomyces dairenensis</name>
    <dbReference type="NCBI Taxonomy" id="1071378"/>
    <lineage>
        <taxon>Eukaryota</taxon>
        <taxon>Fungi</taxon>
        <taxon>Dikarya</taxon>
        <taxon>Ascomycota</taxon>
        <taxon>Saccharomycotina</taxon>
        <taxon>Saccharomycetes</taxon>
        <taxon>Saccharomycetales</taxon>
        <taxon>Saccharomycetaceae</taxon>
        <taxon>Naumovozyma</taxon>
    </lineage>
</organism>
<evidence type="ECO:0000259" key="28">
    <source>
        <dbReference type="PROSITE" id="PS52004"/>
    </source>
</evidence>
<evidence type="ECO:0000256" key="6">
    <source>
        <dbReference type="ARBA" id="ARBA00022450"/>
    </source>
</evidence>
<evidence type="ECO:0000313" key="29">
    <source>
        <dbReference type="EMBL" id="CCD25458.1"/>
    </source>
</evidence>
<dbReference type="Pfam" id="PF18314">
    <property type="entry name" value="FAS_I_H"/>
    <property type="match status" value="1"/>
</dbReference>
<dbReference type="InterPro" id="IPR008278">
    <property type="entry name" value="4-PPantetheinyl_Trfase_dom"/>
</dbReference>
<dbReference type="PANTHER" id="PTHR10982:SF21">
    <property type="entry name" value="FATTY ACID SYNTHASE SUBUNIT BETA"/>
    <property type="match status" value="1"/>
</dbReference>
<dbReference type="Gene3D" id="6.10.140.1410">
    <property type="match status" value="1"/>
</dbReference>
<dbReference type="PROSITE" id="PS52004">
    <property type="entry name" value="KS3_2"/>
    <property type="match status" value="1"/>
</dbReference>
<feature type="region of interest" description="Disordered" evidence="26">
    <location>
        <begin position="595"/>
        <end position="616"/>
    </location>
</feature>
<dbReference type="InterPro" id="IPR014031">
    <property type="entry name" value="Ketoacyl_synth_C"/>
</dbReference>
<feature type="binding site" evidence="24">
    <location>
        <position position="1881"/>
    </location>
    <ligand>
        <name>Mg(2+)</name>
        <dbReference type="ChEBI" id="CHEBI:18420"/>
    </ligand>
</feature>
<dbReference type="InterPro" id="IPR009081">
    <property type="entry name" value="PP-bd_ACP"/>
</dbReference>
<dbReference type="Gene3D" id="3.40.47.10">
    <property type="match status" value="1"/>
</dbReference>
<dbReference type="Gene3D" id="6.10.250.1930">
    <property type="match status" value="1"/>
</dbReference>
<dbReference type="InterPro" id="IPR016039">
    <property type="entry name" value="Thiolase-like"/>
</dbReference>
<evidence type="ECO:0000256" key="25">
    <source>
        <dbReference type="PIRSR" id="PIRSR000454-4"/>
    </source>
</evidence>
<evidence type="ECO:0000256" key="11">
    <source>
        <dbReference type="ARBA" id="ARBA00022832"/>
    </source>
</evidence>
<dbReference type="STRING" id="1071378.G0WCE7"/>
<evidence type="ECO:0000256" key="15">
    <source>
        <dbReference type="ARBA" id="ARBA00023027"/>
    </source>
</evidence>
<dbReference type="NCBIfam" id="TIGR00556">
    <property type="entry name" value="pantethn_trn"/>
    <property type="match status" value="1"/>
</dbReference>
<evidence type="ECO:0000256" key="3">
    <source>
        <dbReference type="ARBA" id="ARBA00012948"/>
    </source>
</evidence>
<evidence type="ECO:0000256" key="10">
    <source>
        <dbReference type="ARBA" id="ARBA00022723"/>
    </source>
</evidence>
<dbReference type="SUPFAM" id="SSF52151">
    <property type="entry name" value="FabD/lysophospholipase-like"/>
    <property type="match status" value="1"/>
</dbReference>
<feature type="binding site" evidence="23">
    <location>
        <begin position="1850"/>
        <end position="1853"/>
    </location>
    <ligand>
        <name>acetyl-CoA</name>
        <dbReference type="ChEBI" id="CHEBI:57288"/>
    </ligand>
</feature>
<dbReference type="InterPro" id="IPR040899">
    <property type="entry name" value="Fas_alpha_ACP"/>
</dbReference>
<feature type="binding site" evidence="23">
    <location>
        <begin position="1826"/>
        <end position="1842"/>
    </location>
    <ligand>
        <name>acetyl-CoA</name>
        <dbReference type="ChEBI" id="CHEBI:57288"/>
    </ligand>
</feature>
<dbReference type="CDD" id="cd00828">
    <property type="entry name" value="elong_cond_enzymes"/>
    <property type="match status" value="1"/>
</dbReference>
<protein>
    <recommendedName>
        <fullName evidence="5">Fatty acid synthase subunit alpha</fullName>
        <ecNumber evidence="3">1.1.1.100</ecNumber>
        <ecNumber evidence="4">2.3.1.41</ecNumber>
        <ecNumber evidence="2">2.3.1.86</ecNumber>
    </recommendedName>
</protein>
<dbReference type="SUPFAM" id="SSF51735">
    <property type="entry name" value="NAD(P)-binding Rossmann-fold domains"/>
    <property type="match status" value="1"/>
</dbReference>
<keyword evidence="6 25" id="KW-0596">Phosphopantetheine</keyword>
<feature type="active site" description="For beta-ketoacyl synthase activity" evidence="22">
    <location>
        <position position="1309"/>
    </location>
</feature>
<keyword evidence="9" id="KW-0808">Transferase</keyword>
<evidence type="ECO:0000259" key="27">
    <source>
        <dbReference type="PROSITE" id="PS50075"/>
    </source>
</evidence>
<dbReference type="SUPFAM" id="SSF53901">
    <property type="entry name" value="Thiolase-like"/>
    <property type="match status" value="2"/>
</dbReference>
<feature type="compositionally biased region" description="Low complexity" evidence="26">
    <location>
        <begin position="108"/>
        <end position="118"/>
    </location>
</feature>
<evidence type="ECO:0000256" key="4">
    <source>
        <dbReference type="ARBA" id="ARBA00013191"/>
    </source>
</evidence>
<evidence type="ECO:0000256" key="21">
    <source>
        <dbReference type="ARBA" id="ARBA00049541"/>
    </source>
</evidence>
<dbReference type="InterPro" id="IPR041550">
    <property type="entry name" value="FASI_helical"/>
</dbReference>
<dbReference type="Gene3D" id="3.40.50.720">
    <property type="entry name" value="NAD(P)-binding Rossmann-like Domain"/>
    <property type="match status" value="1"/>
</dbReference>
<dbReference type="GeneID" id="11499197"/>
<evidence type="ECO:0000256" key="17">
    <source>
        <dbReference type="ARBA" id="ARBA00023160"/>
    </source>
</evidence>
<keyword evidence="10 24" id="KW-0479">Metal-binding</keyword>
<dbReference type="Proteomes" id="UP000000689">
    <property type="component" value="Chromosome 6"/>
</dbReference>
<evidence type="ECO:0000256" key="20">
    <source>
        <dbReference type="ARBA" id="ARBA00048508"/>
    </source>
</evidence>
<keyword evidence="11" id="KW-0276">Fatty acid metabolism</keyword>
<keyword evidence="30" id="KW-1185">Reference proteome</keyword>
<comment type="catalytic activity">
    <reaction evidence="20">
        <text>a (3R)-hydroxyacyl-[ACP] + NADP(+) = a 3-oxoacyl-[ACP] + NADPH + H(+)</text>
        <dbReference type="Rhea" id="RHEA:17397"/>
        <dbReference type="Rhea" id="RHEA-COMP:9916"/>
        <dbReference type="Rhea" id="RHEA-COMP:9945"/>
        <dbReference type="ChEBI" id="CHEBI:15378"/>
        <dbReference type="ChEBI" id="CHEBI:57783"/>
        <dbReference type="ChEBI" id="CHEBI:58349"/>
        <dbReference type="ChEBI" id="CHEBI:78776"/>
        <dbReference type="ChEBI" id="CHEBI:78827"/>
        <dbReference type="EC" id="1.1.1.100"/>
    </reaction>
</comment>
<evidence type="ECO:0000313" key="30">
    <source>
        <dbReference type="Proteomes" id="UP000000689"/>
    </source>
</evidence>
<keyword evidence="16" id="KW-0443">Lipid metabolism</keyword>
<keyword evidence="14" id="KW-0560">Oxidoreductase</keyword>
<dbReference type="GO" id="GO:0005829">
    <property type="term" value="C:cytosol"/>
    <property type="evidence" value="ECO:0007669"/>
    <property type="project" value="EnsemblFungi"/>
</dbReference>
<feature type="domain" description="Ketosynthase family 3 (KS3)" evidence="28">
    <location>
        <begin position="1127"/>
        <end position="1661"/>
    </location>
</feature>
<comment type="catalytic activity">
    <reaction evidence="21">
        <text>a fatty acyl-[ACP] + malonyl-[ACP] + H(+) = a 3-oxoacyl-[ACP] + holo-[ACP] + CO2</text>
        <dbReference type="Rhea" id="RHEA:22836"/>
        <dbReference type="Rhea" id="RHEA-COMP:9623"/>
        <dbReference type="Rhea" id="RHEA-COMP:9685"/>
        <dbReference type="Rhea" id="RHEA-COMP:9916"/>
        <dbReference type="Rhea" id="RHEA-COMP:14125"/>
        <dbReference type="ChEBI" id="CHEBI:15378"/>
        <dbReference type="ChEBI" id="CHEBI:16526"/>
        <dbReference type="ChEBI" id="CHEBI:64479"/>
        <dbReference type="ChEBI" id="CHEBI:78449"/>
        <dbReference type="ChEBI" id="CHEBI:78776"/>
        <dbReference type="ChEBI" id="CHEBI:138651"/>
        <dbReference type="EC" id="2.3.1.41"/>
    </reaction>
</comment>
<feature type="binding site" evidence="24">
    <location>
        <position position="1782"/>
    </location>
    <ligand>
        <name>Mg(2+)</name>
        <dbReference type="ChEBI" id="CHEBI:18420"/>
    </ligand>
</feature>
<dbReference type="GO" id="GO:0000287">
    <property type="term" value="F:magnesium ion binding"/>
    <property type="evidence" value="ECO:0007669"/>
    <property type="project" value="InterPro"/>
</dbReference>
<dbReference type="InterPro" id="IPR014030">
    <property type="entry name" value="Ketoacyl_synth_N"/>
</dbReference>
<dbReference type="InterPro" id="IPR016035">
    <property type="entry name" value="Acyl_Trfase/lysoPLipase"/>
</dbReference>
<dbReference type="FunFam" id="3.90.470.20:FF:000005">
    <property type="entry name" value="Fatty acid synthase alpha subunit FasA"/>
    <property type="match status" value="1"/>
</dbReference>
<dbReference type="GO" id="GO:0004312">
    <property type="term" value="F:fatty acid synthase activity"/>
    <property type="evidence" value="ECO:0007669"/>
    <property type="project" value="EnsemblFungi"/>
</dbReference>
<feature type="binding site" evidence="23">
    <location>
        <begin position="1880"/>
        <end position="1882"/>
    </location>
    <ligand>
        <name>acetyl-CoA</name>
        <dbReference type="ChEBI" id="CHEBI:57288"/>
    </ligand>
</feature>
<feature type="domain" description="Carrier" evidence="27">
    <location>
        <begin position="146"/>
        <end position="221"/>
    </location>
</feature>
<dbReference type="GO" id="GO:1900535">
    <property type="term" value="P:palmitic acid biosynthetic process"/>
    <property type="evidence" value="ECO:0007669"/>
    <property type="project" value="EnsemblFungi"/>
</dbReference>
<dbReference type="FunFam" id="3.30.70.2490:FF:000001">
    <property type="entry name" value="Fatty acid synthase subunit alpha"/>
    <property type="match status" value="1"/>
</dbReference>
<keyword evidence="8" id="KW-0597">Phosphoprotein</keyword>
<evidence type="ECO:0000256" key="1">
    <source>
        <dbReference type="ARBA" id="ARBA00007485"/>
    </source>
</evidence>
<dbReference type="InterPro" id="IPR004568">
    <property type="entry name" value="Ppantetheine-prot_Trfase_dom"/>
</dbReference>